<sequence length="175" mass="18433">MSALTSSTDSTAGRSSSGGTNTGSTSTAVFLRYYVPLPLRVVNEDYALVAGFLGGIVIFAVYVSVLVCLRCLQQAQMRRPSLAPAQPTNSNRRELRPRGVEGALTRHAQQPSQQQQRPPQPPPPAAAAAAAESRGDVSVQRLYGAPSTVAVHYARGMQPLHAAGPPTSPPPPPPR</sequence>
<dbReference type="OrthoDB" id="10631560at2759"/>
<keyword evidence="2" id="KW-0812">Transmembrane</keyword>
<keyword evidence="2" id="KW-1133">Transmembrane helix</keyword>
<dbReference type="VEuPathDB" id="TriTrypDB:LpyrH10_14_0590"/>
<feature type="compositionally biased region" description="Low complexity" evidence="1">
    <location>
        <begin position="108"/>
        <end position="117"/>
    </location>
</feature>
<feature type="transmembrane region" description="Helical" evidence="2">
    <location>
        <begin position="46"/>
        <end position="69"/>
    </location>
</feature>
<accession>A0A0N0DU01</accession>
<evidence type="ECO:0000313" key="3">
    <source>
        <dbReference type="EMBL" id="KPA78172.1"/>
    </source>
</evidence>
<feature type="region of interest" description="Disordered" evidence="1">
    <location>
        <begin position="78"/>
        <end position="141"/>
    </location>
</feature>
<dbReference type="GeneID" id="26906633"/>
<evidence type="ECO:0000256" key="2">
    <source>
        <dbReference type="SAM" id="Phobius"/>
    </source>
</evidence>
<dbReference type="Proteomes" id="UP000037923">
    <property type="component" value="Unassembled WGS sequence"/>
</dbReference>
<gene>
    <name evidence="3" type="ORF">ABB37_06344</name>
</gene>
<protein>
    <submittedName>
        <fullName evidence="3">Uncharacterized protein</fullName>
    </submittedName>
</protein>
<feature type="region of interest" description="Disordered" evidence="1">
    <location>
        <begin position="156"/>
        <end position="175"/>
    </location>
</feature>
<dbReference type="OMA" id="HYARGMQ"/>
<dbReference type="EMBL" id="LGTL01000014">
    <property type="protein sequence ID" value="KPA78172.1"/>
    <property type="molecule type" value="Genomic_DNA"/>
</dbReference>
<evidence type="ECO:0000256" key="1">
    <source>
        <dbReference type="SAM" id="MobiDB-lite"/>
    </source>
</evidence>
<dbReference type="AlphaFoldDB" id="A0A0N0DU01"/>
<dbReference type="RefSeq" id="XP_015656611.1">
    <property type="nucleotide sequence ID" value="XM_015804633.1"/>
</dbReference>
<keyword evidence="4" id="KW-1185">Reference proteome</keyword>
<feature type="region of interest" description="Disordered" evidence="1">
    <location>
        <begin position="1"/>
        <end position="23"/>
    </location>
</feature>
<organism evidence="3 4">
    <name type="scientific">Leptomonas pyrrhocoris</name>
    <name type="common">Firebug parasite</name>
    <dbReference type="NCBI Taxonomy" id="157538"/>
    <lineage>
        <taxon>Eukaryota</taxon>
        <taxon>Discoba</taxon>
        <taxon>Euglenozoa</taxon>
        <taxon>Kinetoplastea</taxon>
        <taxon>Metakinetoplastina</taxon>
        <taxon>Trypanosomatida</taxon>
        <taxon>Trypanosomatidae</taxon>
        <taxon>Leishmaniinae</taxon>
        <taxon>Leptomonas</taxon>
    </lineage>
</organism>
<proteinExistence type="predicted"/>
<keyword evidence="2" id="KW-0472">Membrane</keyword>
<comment type="caution">
    <text evidence="3">The sequence shown here is derived from an EMBL/GenBank/DDBJ whole genome shotgun (WGS) entry which is preliminary data.</text>
</comment>
<name>A0A0N0DU01_LEPPY</name>
<reference evidence="3 4" key="1">
    <citation type="submission" date="2015-07" db="EMBL/GenBank/DDBJ databases">
        <title>High-quality genome of monoxenous trypanosomatid Leptomonas pyrrhocoris.</title>
        <authorList>
            <person name="Flegontov P."/>
            <person name="Butenko A."/>
            <person name="Firsov S."/>
            <person name="Vlcek C."/>
            <person name="Logacheva M.D."/>
            <person name="Field M."/>
            <person name="Filatov D."/>
            <person name="Flegontova O."/>
            <person name="Gerasimov E."/>
            <person name="Jackson A.P."/>
            <person name="Kelly S."/>
            <person name="Opperdoes F."/>
            <person name="O'Reilly A."/>
            <person name="Votypka J."/>
            <person name="Yurchenko V."/>
            <person name="Lukes J."/>
        </authorList>
    </citation>
    <scope>NUCLEOTIDE SEQUENCE [LARGE SCALE GENOMIC DNA]</scope>
    <source>
        <strain evidence="3">H10</strain>
    </source>
</reference>
<evidence type="ECO:0000313" key="4">
    <source>
        <dbReference type="Proteomes" id="UP000037923"/>
    </source>
</evidence>
<feature type="compositionally biased region" description="Pro residues" evidence="1">
    <location>
        <begin position="166"/>
        <end position="175"/>
    </location>
</feature>